<organism evidence="10 11">
    <name type="scientific">Mycena chlorophos</name>
    <name type="common">Agaric fungus</name>
    <name type="synonym">Agaricus chlorophos</name>
    <dbReference type="NCBI Taxonomy" id="658473"/>
    <lineage>
        <taxon>Eukaryota</taxon>
        <taxon>Fungi</taxon>
        <taxon>Dikarya</taxon>
        <taxon>Basidiomycota</taxon>
        <taxon>Agaricomycotina</taxon>
        <taxon>Agaricomycetes</taxon>
        <taxon>Agaricomycetidae</taxon>
        <taxon>Agaricales</taxon>
        <taxon>Marasmiineae</taxon>
        <taxon>Mycenaceae</taxon>
        <taxon>Mycena</taxon>
    </lineage>
</organism>
<evidence type="ECO:0000313" key="10">
    <source>
        <dbReference type="EMBL" id="KAF7316826.1"/>
    </source>
</evidence>
<sequence>MSAPKTTGLSCLLHFPSACPCHDNYQIGRCVVNSGLRLETNAQKIVDFIHRGPWWRNRGILLLNLCLILPLLTSTANGLDSSLINGLQILPDWQHFFNFPEGKTLGLINSAQSIGGVVGLPFTPFSSDLLGRRATLFLGSIVMLAGVALQIAAWNVTVLICARIISKSCLAIIFGFGLTFCLNAAPLLLIELAYPTQRGKITALYNTNWYLGSILSALICFGASYTTITGNNWTWRAPVLVQAGIPLLQIMLVWFTPESPRFLVSKGLEGQAEKVLRKYHANGSREPHPLVEFELAQIRHALRLQDEIERGTSYLNLFATPGNRKRMRIIIGIAVFSQWSGNGLVSYYINLVLEGVGIDNTRTKASINAGLQVFNFVVAVTASFLVDYMGRRTLFLISNTGMLFAFALWTTTEAIFNSMAKTAAAKATIPIIFIFYLFYDLAYTPMLVAYTLEILPYKIRAKGFAVMNLVVFLTSAFNQFVNPWALDRLHWYYYMVYLGWLVLELCFIFFFIVETKGKTLEETAIIFDGEERQDDLAFMGGEAATTHLSRAMVLEERSPSRSPPATKEHDELNSDTKQPISSSEECSSGVPDSEILGRPSFESMQDSEVALRWRRAEEVSYESPLP</sequence>
<accession>A0A8H6THJ7</accession>
<evidence type="ECO:0000256" key="2">
    <source>
        <dbReference type="ARBA" id="ARBA00010992"/>
    </source>
</evidence>
<dbReference type="FunFam" id="1.20.1250.20:FF:000134">
    <property type="entry name" value="MFS sugar transporter protein"/>
    <property type="match status" value="1"/>
</dbReference>
<protein>
    <submittedName>
        <fullName evidence="10">Hexose transporterarabidopsis thliana mutm-like protein-1</fullName>
    </submittedName>
</protein>
<dbReference type="PANTHER" id="PTHR48022">
    <property type="entry name" value="PLASTIDIC GLUCOSE TRANSPORTER 4"/>
    <property type="match status" value="1"/>
</dbReference>
<dbReference type="GO" id="GO:0005351">
    <property type="term" value="F:carbohydrate:proton symporter activity"/>
    <property type="evidence" value="ECO:0007669"/>
    <property type="project" value="TreeGrafter"/>
</dbReference>
<feature type="transmembrane region" description="Helical" evidence="8">
    <location>
        <begin position="491"/>
        <end position="513"/>
    </location>
</feature>
<comment type="caution">
    <text evidence="10">The sequence shown here is derived from an EMBL/GenBank/DDBJ whole genome shotgun (WGS) entry which is preliminary data.</text>
</comment>
<dbReference type="InterPro" id="IPR005829">
    <property type="entry name" value="Sugar_transporter_CS"/>
</dbReference>
<reference evidence="10" key="1">
    <citation type="submission" date="2020-05" db="EMBL/GenBank/DDBJ databases">
        <title>Mycena genomes resolve the evolution of fungal bioluminescence.</title>
        <authorList>
            <person name="Tsai I.J."/>
        </authorList>
    </citation>
    <scope>NUCLEOTIDE SEQUENCE</scope>
    <source>
        <strain evidence="10">110903Hualien_Pintung</strain>
    </source>
</reference>
<feature type="compositionally biased region" description="Polar residues" evidence="7">
    <location>
        <begin position="575"/>
        <end position="586"/>
    </location>
</feature>
<gene>
    <name evidence="10" type="ORF">HMN09_00415700</name>
</gene>
<evidence type="ECO:0000313" key="11">
    <source>
        <dbReference type="Proteomes" id="UP000613580"/>
    </source>
</evidence>
<dbReference type="InterPro" id="IPR005828">
    <property type="entry name" value="MFS_sugar_transport-like"/>
</dbReference>
<dbReference type="AlphaFoldDB" id="A0A8H6THJ7"/>
<feature type="transmembrane region" description="Helical" evidence="8">
    <location>
        <begin position="136"/>
        <end position="162"/>
    </location>
</feature>
<dbReference type="EMBL" id="JACAZE010000005">
    <property type="protein sequence ID" value="KAF7316826.1"/>
    <property type="molecule type" value="Genomic_DNA"/>
</dbReference>
<feature type="transmembrane region" description="Helical" evidence="8">
    <location>
        <begin position="329"/>
        <end position="349"/>
    </location>
</feature>
<name>A0A8H6THJ7_MYCCL</name>
<comment type="similarity">
    <text evidence="2">Belongs to the major facilitator superfamily. Sugar transporter (TC 2.A.1.1) family.</text>
</comment>
<dbReference type="Pfam" id="PF00083">
    <property type="entry name" value="Sugar_tr"/>
    <property type="match status" value="1"/>
</dbReference>
<feature type="domain" description="Major facilitator superfamily (MFS) profile" evidence="9">
    <location>
        <begin position="66"/>
        <end position="516"/>
    </location>
</feature>
<feature type="transmembrane region" description="Helical" evidence="8">
    <location>
        <begin position="431"/>
        <end position="452"/>
    </location>
</feature>
<feature type="transmembrane region" description="Helical" evidence="8">
    <location>
        <begin position="464"/>
        <end position="485"/>
    </location>
</feature>
<keyword evidence="11" id="KW-1185">Reference proteome</keyword>
<evidence type="ECO:0000256" key="1">
    <source>
        <dbReference type="ARBA" id="ARBA00004141"/>
    </source>
</evidence>
<evidence type="ECO:0000256" key="6">
    <source>
        <dbReference type="ARBA" id="ARBA00023136"/>
    </source>
</evidence>
<comment type="subcellular location">
    <subcellularLocation>
        <location evidence="1">Membrane</location>
        <topology evidence="1">Multi-pass membrane protein</topology>
    </subcellularLocation>
</comment>
<dbReference type="InterPro" id="IPR036259">
    <property type="entry name" value="MFS_trans_sf"/>
</dbReference>
<feature type="transmembrane region" description="Helical" evidence="8">
    <location>
        <begin position="169"/>
        <end position="189"/>
    </location>
</feature>
<feature type="transmembrane region" description="Helical" evidence="8">
    <location>
        <begin position="393"/>
        <end position="411"/>
    </location>
</feature>
<evidence type="ECO:0000256" key="3">
    <source>
        <dbReference type="ARBA" id="ARBA00022448"/>
    </source>
</evidence>
<feature type="transmembrane region" description="Helical" evidence="8">
    <location>
        <begin position="60"/>
        <end position="79"/>
    </location>
</feature>
<evidence type="ECO:0000256" key="4">
    <source>
        <dbReference type="ARBA" id="ARBA00022692"/>
    </source>
</evidence>
<dbReference type="Gene3D" id="1.20.1250.20">
    <property type="entry name" value="MFS general substrate transporter like domains"/>
    <property type="match status" value="1"/>
</dbReference>
<keyword evidence="4 8" id="KW-0812">Transmembrane</keyword>
<dbReference type="PANTHER" id="PTHR48022:SF64">
    <property type="entry name" value="MAJOR FACILITATOR SUPERFAMILY (MFS) PROFILE DOMAIN-CONTAINING PROTEIN"/>
    <property type="match status" value="1"/>
</dbReference>
<dbReference type="SUPFAM" id="SSF103473">
    <property type="entry name" value="MFS general substrate transporter"/>
    <property type="match status" value="1"/>
</dbReference>
<dbReference type="PROSITE" id="PS50850">
    <property type="entry name" value="MFS"/>
    <property type="match status" value="1"/>
</dbReference>
<dbReference type="InterPro" id="IPR050360">
    <property type="entry name" value="MFS_Sugar_Transporters"/>
</dbReference>
<keyword evidence="5 8" id="KW-1133">Transmembrane helix</keyword>
<keyword evidence="6 8" id="KW-0472">Membrane</keyword>
<feature type="transmembrane region" description="Helical" evidence="8">
    <location>
        <begin position="369"/>
        <end position="386"/>
    </location>
</feature>
<feature type="region of interest" description="Disordered" evidence="7">
    <location>
        <begin position="555"/>
        <end position="608"/>
    </location>
</feature>
<evidence type="ECO:0000256" key="5">
    <source>
        <dbReference type="ARBA" id="ARBA00022989"/>
    </source>
</evidence>
<dbReference type="InterPro" id="IPR020846">
    <property type="entry name" value="MFS_dom"/>
</dbReference>
<dbReference type="OrthoDB" id="6133115at2759"/>
<dbReference type="GO" id="GO:0016020">
    <property type="term" value="C:membrane"/>
    <property type="evidence" value="ECO:0007669"/>
    <property type="project" value="UniProtKB-SubCell"/>
</dbReference>
<proteinExistence type="inferred from homology"/>
<keyword evidence="3" id="KW-0813">Transport</keyword>
<evidence type="ECO:0000256" key="7">
    <source>
        <dbReference type="SAM" id="MobiDB-lite"/>
    </source>
</evidence>
<dbReference type="Proteomes" id="UP000613580">
    <property type="component" value="Unassembled WGS sequence"/>
</dbReference>
<feature type="transmembrane region" description="Helical" evidence="8">
    <location>
        <begin position="209"/>
        <end position="228"/>
    </location>
</feature>
<evidence type="ECO:0000259" key="9">
    <source>
        <dbReference type="PROSITE" id="PS50850"/>
    </source>
</evidence>
<evidence type="ECO:0000256" key="8">
    <source>
        <dbReference type="SAM" id="Phobius"/>
    </source>
</evidence>
<dbReference type="PROSITE" id="PS00216">
    <property type="entry name" value="SUGAR_TRANSPORT_1"/>
    <property type="match status" value="1"/>
</dbReference>